<dbReference type="SUPFAM" id="SSF53335">
    <property type="entry name" value="S-adenosyl-L-methionine-dependent methyltransferases"/>
    <property type="match status" value="1"/>
</dbReference>
<dbReference type="GO" id="GO:0008168">
    <property type="term" value="F:methyltransferase activity"/>
    <property type="evidence" value="ECO:0007669"/>
    <property type="project" value="UniProtKB-KW"/>
</dbReference>
<dbReference type="RefSeq" id="XP_022283911.1">
    <property type="nucleotide sequence ID" value="XM_022428802.1"/>
</dbReference>
<dbReference type="InterPro" id="IPR029063">
    <property type="entry name" value="SAM-dependent_MTases_sf"/>
</dbReference>
<dbReference type="KEGG" id="pchm:VFPPC_12022"/>
<dbReference type="OrthoDB" id="2013972at2759"/>
<evidence type="ECO:0000313" key="4">
    <source>
        <dbReference type="Proteomes" id="UP000078397"/>
    </source>
</evidence>
<dbReference type="Pfam" id="PF13489">
    <property type="entry name" value="Methyltransf_23"/>
    <property type="match status" value="1"/>
</dbReference>
<name>A0A179EXW7_METCM</name>
<evidence type="ECO:0000313" key="3">
    <source>
        <dbReference type="EMBL" id="OAQ57850.2"/>
    </source>
</evidence>
<comment type="caution">
    <text evidence="3">The sequence shown here is derived from an EMBL/GenBank/DDBJ whole genome shotgun (WGS) entry which is preliminary data.</text>
</comment>
<evidence type="ECO:0000256" key="1">
    <source>
        <dbReference type="ARBA" id="ARBA00038158"/>
    </source>
</evidence>
<reference evidence="3 4" key="1">
    <citation type="journal article" date="2016" name="PLoS Pathog.">
        <title>Biosynthesis of antibiotic leucinostatins in bio-control fungus Purpureocillium lilacinum and their inhibition on phytophthora revealed by genome mining.</title>
        <authorList>
            <person name="Wang G."/>
            <person name="Liu Z."/>
            <person name="Lin R."/>
            <person name="Li E."/>
            <person name="Mao Z."/>
            <person name="Ling J."/>
            <person name="Yang Y."/>
            <person name="Yin W.B."/>
            <person name="Xie B."/>
        </authorList>
    </citation>
    <scope>NUCLEOTIDE SEQUENCE [LARGE SCALE GENOMIC DNA]</scope>
    <source>
        <strain evidence="3">170</strain>
    </source>
</reference>
<dbReference type="Gene3D" id="3.40.50.150">
    <property type="entry name" value="Vaccinia Virus protein VP39"/>
    <property type="match status" value="1"/>
</dbReference>
<comment type="similarity">
    <text evidence="1">Belongs to the methyltransferase superfamily. LaeA methyltransferase family.</text>
</comment>
<dbReference type="PANTHER" id="PTHR43591:SF102">
    <property type="entry name" value="S-ADENOSYL-L-METHIONINE-DEPENDENT METHYLTRANSFERASE"/>
    <property type="match status" value="1"/>
</dbReference>
<dbReference type="AlphaFoldDB" id="A0A179EXW7"/>
<feature type="region of interest" description="Disordered" evidence="2">
    <location>
        <begin position="14"/>
        <end position="38"/>
    </location>
</feature>
<keyword evidence="4" id="KW-1185">Reference proteome</keyword>
<keyword evidence="3" id="KW-0489">Methyltransferase</keyword>
<dbReference type="Proteomes" id="UP000078397">
    <property type="component" value="Unassembled WGS sequence"/>
</dbReference>
<dbReference type="PANTHER" id="PTHR43591">
    <property type="entry name" value="METHYLTRANSFERASE"/>
    <property type="match status" value="1"/>
</dbReference>
<dbReference type="GeneID" id="28854024"/>
<gene>
    <name evidence="3" type="ORF">VFPPC_12022</name>
</gene>
<sequence>MAIIDATLELDPALEQDNHQSASRKEAMISPDSVLGEDGRTYHGLSEGTYFLPNDAREQSRLDLQHEQCKLILEGKPGLAPIDSPEHVIDVATGTGIWALDFAHQYPNSKVIGSDLNLIQRSSSAENATFVQQDAEKEDWGFQQKFDYVHIRFIVSCFNDTKTVLNKAFEHTKPGGWIEIMDFVTQHEYFDDGARAPALEKWVELSIKAAANIGRDFLKAPKYKGWLEEVGFVDVVDKRFKSPGNTWPKDPHMKQIGAYQLQSLVGTLNSLGGFIKAAGISKAEADKLLPEAIEEMKNTNVHLYWPIHIVYGRKPLNGEKL</sequence>
<dbReference type="GO" id="GO:0032259">
    <property type="term" value="P:methylation"/>
    <property type="evidence" value="ECO:0007669"/>
    <property type="project" value="UniProtKB-KW"/>
</dbReference>
<keyword evidence="3" id="KW-0808">Transferase</keyword>
<dbReference type="EMBL" id="LSBJ02000001">
    <property type="protein sequence ID" value="OAQ57850.2"/>
    <property type="molecule type" value="Genomic_DNA"/>
</dbReference>
<evidence type="ECO:0000256" key="2">
    <source>
        <dbReference type="SAM" id="MobiDB-lite"/>
    </source>
</evidence>
<protein>
    <submittedName>
        <fullName evidence="3">S-adenosylmethionine-dependent methyltransferase</fullName>
    </submittedName>
</protein>
<dbReference type="STRING" id="1380566.A0A179EXW7"/>
<accession>A0A179EXW7</accession>
<dbReference type="CDD" id="cd02440">
    <property type="entry name" value="AdoMet_MTases"/>
    <property type="match status" value="1"/>
</dbReference>
<proteinExistence type="inferred from homology"/>
<organism evidence="3 4">
    <name type="scientific">Pochonia chlamydosporia 170</name>
    <dbReference type="NCBI Taxonomy" id="1380566"/>
    <lineage>
        <taxon>Eukaryota</taxon>
        <taxon>Fungi</taxon>
        <taxon>Dikarya</taxon>
        <taxon>Ascomycota</taxon>
        <taxon>Pezizomycotina</taxon>
        <taxon>Sordariomycetes</taxon>
        <taxon>Hypocreomycetidae</taxon>
        <taxon>Hypocreales</taxon>
        <taxon>Clavicipitaceae</taxon>
        <taxon>Pochonia</taxon>
    </lineage>
</organism>